<dbReference type="AlphaFoldDB" id="A0A1G1L053"/>
<proteinExistence type="predicted"/>
<comment type="caution">
    <text evidence="3">The sequence shown here is derived from an EMBL/GenBank/DDBJ whole genome shotgun (WGS) entry which is preliminary data.</text>
</comment>
<dbReference type="NCBIfam" id="TIGR00121">
    <property type="entry name" value="birA_ligase"/>
    <property type="match status" value="1"/>
</dbReference>
<dbReference type="InterPro" id="IPR004408">
    <property type="entry name" value="Biotin_CoA_COase_ligase"/>
</dbReference>
<accession>A0A1G1L053</accession>
<dbReference type="PANTHER" id="PTHR12835">
    <property type="entry name" value="BIOTIN PROTEIN LIGASE"/>
    <property type="match status" value="1"/>
</dbReference>
<dbReference type="Pfam" id="PF03099">
    <property type="entry name" value="BPL_LplA_LipB"/>
    <property type="match status" value="1"/>
</dbReference>
<feature type="domain" description="BPL/LPL catalytic" evidence="2">
    <location>
        <begin position="7"/>
        <end position="180"/>
    </location>
</feature>
<gene>
    <name evidence="3" type="ORF">A3G33_08930</name>
</gene>
<dbReference type="SUPFAM" id="SSF55681">
    <property type="entry name" value="Class II aaRS and biotin synthetases"/>
    <property type="match status" value="1"/>
</dbReference>
<dbReference type="GO" id="GO:0004077">
    <property type="term" value="F:biotin--[biotin carboxyl-carrier protein] ligase activity"/>
    <property type="evidence" value="ECO:0007669"/>
    <property type="project" value="InterPro"/>
</dbReference>
<dbReference type="Gene3D" id="3.30.930.10">
    <property type="entry name" value="Bira Bifunctional Protein, Domain 2"/>
    <property type="match status" value="1"/>
</dbReference>
<evidence type="ECO:0000313" key="3">
    <source>
        <dbReference type="EMBL" id="OGW98501.1"/>
    </source>
</evidence>
<protein>
    <submittedName>
        <fullName evidence="3">Biotin--[acetyl-CoA-carboxylase] ligase</fullName>
    </submittedName>
</protein>
<dbReference type="PANTHER" id="PTHR12835:SF5">
    <property type="entry name" value="BIOTIN--PROTEIN LIGASE"/>
    <property type="match status" value="1"/>
</dbReference>
<sequence length="185" mass="20696">MNVMKFRILHYGLLDSTNNLALILAKEGASEGTVVCADYQSKGRGRFDRKWVSPRRKNLLFSVILRPCVKVSRAPLLTILAAQVLVDVLTRKFGLPAKIKRPNDVLVNQRKIAGILTESAATSNSIDHVILGVGLNVNSKKRELLKAATSIYEETKRISNREELLNSFLSEFEGRYRVWLTSAQG</sequence>
<dbReference type="InterPro" id="IPR045864">
    <property type="entry name" value="aa-tRNA-synth_II/BPL/LPL"/>
</dbReference>
<dbReference type="CDD" id="cd16442">
    <property type="entry name" value="BPL"/>
    <property type="match status" value="1"/>
</dbReference>
<evidence type="ECO:0000259" key="2">
    <source>
        <dbReference type="PROSITE" id="PS51733"/>
    </source>
</evidence>
<reference evidence="3 4" key="1">
    <citation type="journal article" date="2016" name="Nat. Commun.">
        <title>Thousands of microbial genomes shed light on interconnected biogeochemical processes in an aquifer system.</title>
        <authorList>
            <person name="Anantharaman K."/>
            <person name="Brown C.T."/>
            <person name="Hug L.A."/>
            <person name="Sharon I."/>
            <person name="Castelle C.J."/>
            <person name="Probst A.J."/>
            <person name="Thomas B.C."/>
            <person name="Singh A."/>
            <person name="Wilkins M.J."/>
            <person name="Karaoz U."/>
            <person name="Brodie E.L."/>
            <person name="Williams K.H."/>
            <person name="Hubbard S.S."/>
            <person name="Banfield J.F."/>
        </authorList>
    </citation>
    <scope>NUCLEOTIDE SEQUENCE [LARGE SCALE GENOMIC DNA]</scope>
</reference>
<evidence type="ECO:0000256" key="1">
    <source>
        <dbReference type="ARBA" id="ARBA00022598"/>
    </source>
</evidence>
<dbReference type="GO" id="GO:0005737">
    <property type="term" value="C:cytoplasm"/>
    <property type="evidence" value="ECO:0007669"/>
    <property type="project" value="TreeGrafter"/>
</dbReference>
<dbReference type="Proteomes" id="UP000178187">
    <property type="component" value="Unassembled WGS sequence"/>
</dbReference>
<name>A0A1G1L053_9BACT</name>
<dbReference type="EMBL" id="MHFR01000032">
    <property type="protein sequence ID" value="OGW98501.1"/>
    <property type="molecule type" value="Genomic_DNA"/>
</dbReference>
<evidence type="ECO:0000313" key="4">
    <source>
        <dbReference type="Proteomes" id="UP000178187"/>
    </source>
</evidence>
<organism evidence="3 4">
    <name type="scientific">Candidatus Danuiimicrobium aquiferis</name>
    <dbReference type="NCBI Taxonomy" id="1801832"/>
    <lineage>
        <taxon>Bacteria</taxon>
        <taxon>Pseudomonadati</taxon>
        <taxon>Candidatus Omnitrophota</taxon>
        <taxon>Candidatus Danuiimicrobium</taxon>
    </lineage>
</organism>
<keyword evidence="1 3" id="KW-0436">Ligase</keyword>
<dbReference type="PROSITE" id="PS51733">
    <property type="entry name" value="BPL_LPL_CATALYTIC"/>
    <property type="match status" value="1"/>
</dbReference>
<dbReference type="InterPro" id="IPR004143">
    <property type="entry name" value="BPL_LPL_catalytic"/>
</dbReference>